<dbReference type="AlphaFoldDB" id="A0A239JMZ6"/>
<feature type="domain" description="Glyoxalase-like" evidence="1">
    <location>
        <begin position="8"/>
        <end position="34"/>
    </location>
</feature>
<protein>
    <recommendedName>
        <fullName evidence="1">Glyoxalase-like domain-containing protein</fullName>
    </recommendedName>
</protein>
<dbReference type="Pfam" id="PF18029">
    <property type="entry name" value="Glyoxalase_6"/>
    <property type="match status" value="1"/>
</dbReference>
<dbReference type="InterPro" id="IPR029068">
    <property type="entry name" value="Glyas_Bleomycin-R_OHBP_Dase"/>
</dbReference>
<dbReference type="Gene3D" id="3.10.180.10">
    <property type="entry name" value="2,3-Dihydroxybiphenyl 1,2-Dioxygenase, domain 1"/>
    <property type="match status" value="1"/>
</dbReference>
<dbReference type="Proteomes" id="UP000198362">
    <property type="component" value="Unassembled WGS sequence"/>
</dbReference>
<sequence length="38" mass="4252">MIGRLYNVVIDCPDPSALAGFYSELLGMPLTHKRETGW</sequence>
<gene>
    <name evidence="2" type="ORF">SAMN05421812_10322</name>
</gene>
<keyword evidence="3" id="KW-1185">Reference proteome</keyword>
<evidence type="ECO:0000313" key="3">
    <source>
        <dbReference type="Proteomes" id="UP000198362"/>
    </source>
</evidence>
<evidence type="ECO:0000313" key="2">
    <source>
        <dbReference type="EMBL" id="SNT06818.1"/>
    </source>
</evidence>
<evidence type="ECO:0000259" key="1">
    <source>
        <dbReference type="Pfam" id="PF18029"/>
    </source>
</evidence>
<accession>A0A239JMZ6</accession>
<dbReference type="EMBL" id="FZPH01000003">
    <property type="protein sequence ID" value="SNT06818.1"/>
    <property type="molecule type" value="Genomic_DNA"/>
</dbReference>
<organism evidence="2 3">
    <name type="scientific">Asanoa hainanensis</name>
    <dbReference type="NCBI Taxonomy" id="560556"/>
    <lineage>
        <taxon>Bacteria</taxon>
        <taxon>Bacillati</taxon>
        <taxon>Actinomycetota</taxon>
        <taxon>Actinomycetes</taxon>
        <taxon>Micromonosporales</taxon>
        <taxon>Micromonosporaceae</taxon>
        <taxon>Asanoa</taxon>
    </lineage>
</organism>
<dbReference type="InterPro" id="IPR041581">
    <property type="entry name" value="Glyoxalase_6"/>
</dbReference>
<reference evidence="2 3" key="1">
    <citation type="submission" date="2017-06" db="EMBL/GenBank/DDBJ databases">
        <authorList>
            <person name="Kim H.J."/>
            <person name="Triplett B.A."/>
        </authorList>
    </citation>
    <scope>NUCLEOTIDE SEQUENCE [LARGE SCALE GENOMIC DNA]</scope>
    <source>
        <strain evidence="2 3">CGMCC 4.5593</strain>
    </source>
</reference>
<dbReference type="SUPFAM" id="SSF54593">
    <property type="entry name" value="Glyoxalase/Bleomycin resistance protein/Dihydroxybiphenyl dioxygenase"/>
    <property type="match status" value="1"/>
</dbReference>
<proteinExistence type="predicted"/>
<name>A0A239JMZ6_9ACTN</name>